<dbReference type="InterPro" id="IPR009056">
    <property type="entry name" value="Cyt_c-like_dom"/>
</dbReference>
<dbReference type="Proteomes" id="UP000593737">
    <property type="component" value="Chromosome"/>
</dbReference>
<evidence type="ECO:0000313" key="6">
    <source>
        <dbReference type="EMBL" id="QPD02558.1"/>
    </source>
</evidence>
<dbReference type="AlphaFoldDB" id="A0A7S8FB30"/>
<dbReference type="GO" id="GO:0046872">
    <property type="term" value="F:metal ion binding"/>
    <property type="evidence" value="ECO:0007669"/>
    <property type="project" value="UniProtKB-KW"/>
</dbReference>
<dbReference type="KEGG" id="nkf:Nkreftii_000332"/>
<reference evidence="6 7" key="1">
    <citation type="journal article" date="2020" name="ISME J.">
        <title>Enrichment and physiological characterization of a novel comammox Nitrospira indicates ammonium inhibition of complete nitrification.</title>
        <authorList>
            <person name="Sakoula D."/>
            <person name="Koch H."/>
            <person name="Frank J."/>
            <person name="Jetten M.S.M."/>
            <person name="van Kessel M.A.H.J."/>
            <person name="Lucker S."/>
        </authorList>
    </citation>
    <scope>NUCLEOTIDE SEQUENCE [LARGE SCALE GENOMIC DNA]</scope>
    <source>
        <strain evidence="6">Comreactor17</strain>
    </source>
</reference>
<dbReference type="InterPro" id="IPR036909">
    <property type="entry name" value="Cyt_c-like_dom_sf"/>
</dbReference>
<sequence length="130" mass="14520">MLTAPRQYIRHRLFAAGLFGILIVSGPVISPLYAQDYPSDLVRGKAVYARHCQNCHGPTGRGNGPVAASLKVPPANFQRFQSFLKSDEELLRTIEHGVVFSPMHAWRGQLTDGEMQDVVAYIRRLSEQAR</sequence>
<keyword evidence="3 4" id="KW-0408">Iron</keyword>
<evidence type="ECO:0000256" key="3">
    <source>
        <dbReference type="ARBA" id="ARBA00023004"/>
    </source>
</evidence>
<dbReference type="GO" id="GO:0009055">
    <property type="term" value="F:electron transfer activity"/>
    <property type="evidence" value="ECO:0007669"/>
    <property type="project" value="InterPro"/>
</dbReference>
<evidence type="ECO:0000313" key="7">
    <source>
        <dbReference type="Proteomes" id="UP000593737"/>
    </source>
</evidence>
<gene>
    <name evidence="6" type="ORF">Nkreftii_000332</name>
</gene>
<dbReference type="Pfam" id="PF13442">
    <property type="entry name" value="Cytochrome_CBB3"/>
    <property type="match status" value="1"/>
</dbReference>
<dbReference type="Gene3D" id="1.10.760.10">
    <property type="entry name" value="Cytochrome c-like domain"/>
    <property type="match status" value="1"/>
</dbReference>
<name>A0A7S8FB30_9BACT</name>
<dbReference type="GO" id="GO:0020037">
    <property type="term" value="F:heme binding"/>
    <property type="evidence" value="ECO:0007669"/>
    <property type="project" value="InterPro"/>
</dbReference>
<proteinExistence type="predicted"/>
<evidence type="ECO:0000256" key="4">
    <source>
        <dbReference type="PROSITE-ProRule" id="PRU00433"/>
    </source>
</evidence>
<dbReference type="SUPFAM" id="SSF46626">
    <property type="entry name" value="Cytochrome c"/>
    <property type="match status" value="1"/>
</dbReference>
<evidence type="ECO:0000256" key="1">
    <source>
        <dbReference type="ARBA" id="ARBA00022617"/>
    </source>
</evidence>
<dbReference type="PROSITE" id="PS51007">
    <property type="entry name" value="CYTC"/>
    <property type="match status" value="1"/>
</dbReference>
<organism evidence="6 7">
    <name type="scientific">Candidatus Nitrospira kreftii</name>
    <dbReference type="NCBI Taxonomy" id="2652173"/>
    <lineage>
        <taxon>Bacteria</taxon>
        <taxon>Pseudomonadati</taxon>
        <taxon>Nitrospirota</taxon>
        <taxon>Nitrospiria</taxon>
        <taxon>Nitrospirales</taxon>
        <taxon>Nitrospiraceae</taxon>
        <taxon>Nitrospira</taxon>
    </lineage>
</organism>
<dbReference type="EMBL" id="CP047423">
    <property type="protein sequence ID" value="QPD02558.1"/>
    <property type="molecule type" value="Genomic_DNA"/>
</dbReference>
<keyword evidence="1 4" id="KW-0349">Heme</keyword>
<accession>A0A7S8FB30</accession>
<protein>
    <recommendedName>
        <fullName evidence="5">Cytochrome c domain-containing protein</fullName>
    </recommendedName>
</protein>
<keyword evidence="2 4" id="KW-0479">Metal-binding</keyword>
<feature type="domain" description="Cytochrome c" evidence="5">
    <location>
        <begin position="39"/>
        <end position="126"/>
    </location>
</feature>
<evidence type="ECO:0000256" key="2">
    <source>
        <dbReference type="ARBA" id="ARBA00022723"/>
    </source>
</evidence>
<evidence type="ECO:0000259" key="5">
    <source>
        <dbReference type="PROSITE" id="PS51007"/>
    </source>
</evidence>